<dbReference type="AlphaFoldDB" id="A0ABC8SSX4"/>
<evidence type="ECO:0000313" key="1">
    <source>
        <dbReference type="EMBL" id="CAK9159983.1"/>
    </source>
</evidence>
<keyword evidence="2" id="KW-1185">Reference proteome</keyword>
<name>A0ABC8SSX4_9AQUA</name>
<gene>
    <name evidence="1" type="ORF">ILEXP_LOCUS28706</name>
</gene>
<evidence type="ECO:0000313" key="2">
    <source>
        <dbReference type="Proteomes" id="UP001642360"/>
    </source>
</evidence>
<dbReference type="Proteomes" id="UP001642360">
    <property type="component" value="Unassembled WGS sequence"/>
</dbReference>
<organism evidence="1 2">
    <name type="scientific">Ilex paraguariensis</name>
    <name type="common">yerba mate</name>
    <dbReference type="NCBI Taxonomy" id="185542"/>
    <lineage>
        <taxon>Eukaryota</taxon>
        <taxon>Viridiplantae</taxon>
        <taxon>Streptophyta</taxon>
        <taxon>Embryophyta</taxon>
        <taxon>Tracheophyta</taxon>
        <taxon>Spermatophyta</taxon>
        <taxon>Magnoliopsida</taxon>
        <taxon>eudicotyledons</taxon>
        <taxon>Gunneridae</taxon>
        <taxon>Pentapetalae</taxon>
        <taxon>asterids</taxon>
        <taxon>campanulids</taxon>
        <taxon>Aquifoliales</taxon>
        <taxon>Aquifoliaceae</taxon>
        <taxon>Ilex</taxon>
    </lineage>
</organism>
<proteinExistence type="predicted"/>
<sequence>MAVYGGGMLNKSDAEMALIKPRQVPESKIGVVGMSKLVKSIVAYLITTATEAERNPGPKREVRSKAQVSSIQATFINYAASELNTTNFRTFIANSKNIAHLSSR</sequence>
<accession>A0ABC8SSX4</accession>
<dbReference type="EMBL" id="CAUOFW020003438">
    <property type="protein sequence ID" value="CAK9159983.1"/>
    <property type="molecule type" value="Genomic_DNA"/>
</dbReference>
<reference evidence="1 2" key="1">
    <citation type="submission" date="2024-02" db="EMBL/GenBank/DDBJ databases">
        <authorList>
            <person name="Vignale AGUSTIN F."/>
            <person name="Sosa J E."/>
            <person name="Modenutti C."/>
        </authorList>
    </citation>
    <scope>NUCLEOTIDE SEQUENCE [LARGE SCALE GENOMIC DNA]</scope>
</reference>
<protein>
    <submittedName>
        <fullName evidence="1">Uncharacterized protein</fullName>
    </submittedName>
</protein>
<comment type="caution">
    <text evidence="1">The sequence shown here is derived from an EMBL/GenBank/DDBJ whole genome shotgun (WGS) entry which is preliminary data.</text>
</comment>